<evidence type="ECO:0000313" key="2">
    <source>
        <dbReference type="Proteomes" id="UP000054047"/>
    </source>
</evidence>
<name>A0A0C2FBC2_9BILA</name>
<sequence length="71" mass="8705">MSYICRLYFQEDFRWGYRIRCDQRRSDQPFPTVWRGRTGPSEVRSSHWPLKGLRFCRIRNRRRMQGSACCS</sequence>
<organism evidence="1 2">
    <name type="scientific">Ancylostoma duodenale</name>
    <dbReference type="NCBI Taxonomy" id="51022"/>
    <lineage>
        <taxon>Eukaryota</taxon>
        <taxon>Metazoa</taxon>
        <taxon>Ecdysozoa</taxon>
        <taxon>Nematoda</taxon>
        <taxon>Chromadorea</taxon>
        <taxon>Rhabditida</taxon>
        <taxon>Rhabditina</taxon>
        <taxon>Rhabditomorpha</taxon>
        <taxon>Strongyloidea</taxon>
        <taxon>Ancylostomatidae</taxon>
        <taxon>Ancylostomatinae</taxon>
        <taxon>Ancylostoma</taxon>
    </lineage>
</organism>
<dbReference type="AlphaFoldDB" id="A0A0C2FBC2"/>
<accession>A0A0C2FBC2</accession>
<dbReference type="EMBL" id="KN770963">
    <property type="protein sequence ID" value="KIH45845.1"/>
    <property type="molecule type" value="Genomic_DNA"/>
</dbReference>
<reference evidence="1 2" key="1">
    <citation type="submission" date="2013-12" db="EMBL/GenBank/DDBJ databases">
        <title>Draft genome of the parsitic nematode Ancylostoma duodenale.</title>
        <authorList>
            <person name="Mitreva M."/>
        </authorList>
    </citation>
    <scope>NUCLEOTIDE SEQUENCE [LARGE SCALE GENOMIC DNA]</scope>
    <source>
        <strain evidence="1 2">Zhejiang</strain>
    </source>
</reference>
<keyword evidence="2" id="KW-1185">Reference proteome</keyword>
<gene>
    <name evidence="1" type="ORF">ANCDUO_24109</name>
</gene>
<protein>
    <submittedName>
        <fullName evidence="1">Uncharacterized protein</fullName>
    </submittedName>
</protein>
<proteinExistence type="predicted"/>
<dbReference type="Proteomes" id="UP000054047">
    <property type="component" value="Unassembled WGS sequence"/>
</dbReference>
<evidence type="ECO:0000313" key="1">
    <source>
        <dbReference type="EMBL" id="KIH45845.1"/>
    </source>
</evidence>